<evidence type="ECO:0000313" key="2">
    <source>
        <dbReference type="Proteomes" id="UP000297475"/>
    </source>
</evidence>
<evidence type="ECO:0008006" key="3">
    <source>
        <dbReference type="Google" id="ProtNLM"/>
    </source>
</evidence>
<protein>
    <recommendedName>
        <fullName evidence="3">DUF3800 domain-containing protein</fullName>
    </recommendedName>
</protein>
<organism evidence="1 2">
    <name type="scientific">Natronospirillum operosum</name>
    <dbReference type="NCBI Taxonomy" id="2759953"/>
    <lineage>
        <taxon>Bacteria</taxon>
        <taxon>Pseudomonadati</taxon>
        <taxon>Pseudomonadota</taxon>
        <taxon>Gammaproteobacteria</taxon>
        <taxon>Oceanospirillales</taxon>
        <taxon>Natronospirillaceae</taxon>
        <taxon>Natronospirillum</taxon>
    </lineage>
</organism>
<comment type="caution">
    <text evidence="1">The sequence shown here is derived from an EMBL/GenBank/DDBJ whole genome shotgun (WGS) entry which is preliminary data.</text>
</comment>
<name>A0A4Z0W6D1_9GAMM</name>
<reference evidence="1 2" key="1">
    <citation type="submission" date="2019-04" db="EMBL/GenBank/DDBJ databases">
        <title>Natronospirillum operosus gen. nov., sp. nov., a haloalkaliphilic satellite isolated from decaying biomass of laboratory culture of cyanobacterium Geitlerinema sp. and proposal of Natronospirillaceae fam. nov. and Saccharospirillaceae fam. nov.</title>
        <authorList>
            <person name="Kevbrin V."/>
            <person name="Boltyanskaya Y."/>
            <person name="Koziaeva V."/>
            <person name="Grouzdev D.S."/>
            <person name="Park M."/>
            <person name="Cho J."/>
        </authorList>
    </citation>
    <scope>NUCLEOTIDE SEQUENCE [LARGE SCALE GENOMIC DNA]</scope>
    <source>
        <strain evidence="1 2">G-116</strain>
    </source>
</reference>
<proteinExistence type="predicted"/>
<gene>
    <name evidence="1" type="ORF">E4656_19980</name>
</gene>
<evidence type="ECO:0000313" key="1">
    <source>
        <dbReference type="EMBL" id="TGG89396.1"/>
    </source>
</evidence>
<dbReference type="Proteomes" id="UP000297475">
    <property type="component" value="Unassembled WGS sequence"/>
</dbReference>
<keyword evidence="2" id="KW-1185">Reference proteome</keyword>
<accession>A0A4Z0W6D1</accession>
<sequence>MYVYLDETTFGENNEYSGYACFITKYRIENSVIVEALNNLRADPDVAREQFKEHDSRTLDREYFHAADDSQNGHSHLCRSINKNIVGNFSSHYFKTKEHNFKNTEEAYDLASKLSMLSVLSESDEVTFVFEERNDLTRKYIEKWWDSLWPDILKSQFTYPYIRTFYPVLNYEICSKSDPGLQVVDFILWASTRQVLDKNCPWFNRLECWFKTEIKPESETWGGHSLSFGMNEKDNKETYTITDYQHDNEQLNSFEYQTHYIVNAQKVINLVASLGPQKGVDHFWSEIEFLHNTRVQKSTASHIEKLATCFLKLFDNVTLIKDDTSKEDKAFWLMCRKCFSYALHKHDVGGRMHSIRLSDIRNKIIENDADALQQC</sequence>
<dbReference type="EMBL" id="SRMF01000020">
    <property type="protein sequence ID" value="TGG89396.1"/>
    <property type="molecule type" value="Genomic_DNA"/>
</dbReference>
<dbReference type="AlphaFoldDB" id="A0A4Z0W6D1"/>
<dbReference type="OrthoDB" id="6930565at2"/>
<dbReference type="RefSeq" id="WP_135485094.1">
    <property type="nucleotide sequence ID" value="NZ_SRMF01000020.1"/>
</dbReference>